<feature type="compositionally biased region" description="Basic and acidic residues" evidence="1">
    <location>
        <begin position="41"/>
        <end position="63"/>
    </location>
</feature>
<keyword evidence="3" id="KW-1185">Reference proteome</keyword>
<dbReference type="AlphaFoldDB" id="A0A9Q3DEG6"/>
<gene>
    <name evidence="2" type="ORF">O181_041589</name>
</gene>
<proteinExistence type="predicted"/>
<accession>A0A9Q3DEG6</accession>
<feature type="region of interest" description="Disordered" evidence="1">
    <location>
        <begin position="38"/>
        <end position="68"/>
    </location>
</feature>
<name>A0A9Q3DEG6_9BASI</name>
<organism evidence="2 3">
    <name type="scientific">Austropuccinia psidii MF-1</name>
    <dbReference type="NCBI Taxonomy" id="1389203"/>
    <lineage>
        <taxon>Eukaryota</taxon>
        <taxon>Fungi</taxon>
        <taxon>Dikarya</taxon>
        <taxon>Basidiomycota</taxon>
        <taxon>Pucciniomycotina</taxon>
        <taxon>Pucciniomycetes</taxon>
        <taxon>Pucciniales</taxon>
        <taxon>Sphaerophragmiaceae</taxon>
        <taxon>Austropuccinia</taxon>
    </lineage>
</organism>
<evidence type="ECO:0000313" key="2">
    <source>
        <dbReference type="EMBL" id="MBW0501874.1"/>
    </source>
</evidence>
<protein>
    <submittedName>
        <fullName evidence="2">Uncharacterized protein</fullName>
    </submittedName>
</protein>
<evidence type="ECO:0000256" key="1">
    <source>
        <dbReference type="SAM" id="MobiDB-lite"/>
    </source>
</evidence>
<evidence type="ECO:0000313" key="3">
    <source>
        <dbReference type="Proteomes" id="UP000765509"/>
    </source>
</evidence>
<sequence>MFRLLEAQKEEPKPALQWLQTIQEPTDQWPSITILHNPRKFPGEDKDTRAKNNHLQPKEERFRPNNPEAVGLGERITQEPEVVVHNSRISSPINRNNTLTDIEHNVFKPDSNLNIDALWLQMSQYAKHTQKQFSELKGSHERIKKLTASMDKVIKSFQEGHASLSKASEETNKRLNLVFEEQHHSKRERDCLAQHINKLFNVSHNMKPNHKAMLWIIHITKRKLNQMPCC</sequence>
<comment type="caution">
    <text evidence="2">The sequence shown here is derived from an EMBL/GenBank/DDBJ whole genome shotgun (WGS) entry which is preliminary data.</text>
</comment>
<reference evidence="2" key="1">
    <citation type="submission" date="2021-03" db="EMBL/GenBank/DDBJ databases">
        <title>Draft genome sequence of rust myrtle Austropuccinia psidii MF-1, a brazilian biotype.</title>
        <authorList>
            <person name="Quecine M.C."/>
            <person name="Pachon D.M.R."/>
            <person name="Bonatelli M.L."/>
            <person name="Correr F.H."/>
            <person name="Franceschini L.M."/>
            <person name="Leite T.F."/>
            <person name="Margarido G.R.A."/>
            <person name="Almeida C.A."/>
            <person name="Ferrarezi J.A."/>
            <person name="Labate C.A."/>
        </authorList>
    </citation>
    <scope>NUCLEOTIDE SEQUENCE</scope>
    <source>
        <strain evidence="2">MF-1</strain>
    </source>
</reference>
<dbReference type="Proteomes" id="UP000765509">
    <property type="component" value="Unassembled WGS sequence"/>
</dbReference>
<dbReference type="EMBL" id="AVOT02016538">
    <property type="protein sequence ID" value="MBW0501874.1"/>
    <property type="molecule type" value="Genomic_DNA"/>
</dbReference>